<dbReference type="Proteomes" id="UP000799444">
    <property type="component" value="Unassembled WGS sequence"/>
</dbReference>
<reference evidence="20" key="1">
    <citation type="journal article" date="2020" name="Stud. Mycol.">
        <title>101 Dothideomycetes genomes: a test case for predicting lifestyles and emergence of pathogens.</title>
        <authorList>
            <person name="Haridas S."/>
            <person name="Albert R."/>
            <person name="Binder M."/>
            <person name="Bloem J."/>
            <person name="Labutti K."/>
            <person name="Salamov A."/>
            <person name="Andreopoulos B."/>
            <person name="Baker S."/>
            <person name="Barry K."/>
            <person name="Bills G."/>
            <person name="Bluhm B."/>
            <person name="Cannon C."/>
            <person name="Castanera R."/>
            <person name="Culley D."/>
            <person name="Daum C."/>
            <person name="Ezra D."/>
            <person name="Gonzalez J."/>
            <person name="Henrissat B."/>
            <person name="Kuo A."/>
            <person name="Liang C."/>
            <person name="Lipzen A."/>
            <person name="Lutzoni F."/>
            <person name="Magnuson J."/>
            <person name="Mondo S."/>
            <person name="Nolan M."/>
            <person name="Ohm R."/>
            <person name="Pangilinan J."/>
            <person name="Park H.-J."/>
            <person name="Ramirez L."/>
            <person name="Alfaro M."/>
            <person name="Sun H."/>
            <person name="Tritt A."/>
            <person name="Yoshinaga Y."/>
            <person name="Zwiers L.-H."/>
            <person name="Turgeon B."/>
            <person name="Goodwin S."/>
            <person name="Spatafora J."/>
            <person name="Crous P."/>
            <person name="Grigoriev I."/>
        </authorList>
    </citation>
    <scope>NUCLEOTIDE SEQUENCE</scope>
    <source>
        <strain evidence="20">CBS 125425</strain>
    </source>
</reference>
<dbReference type="Gene3D" id="1.20.990.10">
    <property type="entry name" value="NADPH-cytochrome p450 Reductase, Chain A, domain 3"/>
    <property type="match status" value="1"/>
</dbReference>
<dbReference type="Gene3D" id="3.40.50.360">
    <property type="match status" value="1"/>
</dbReference>
<evidence type="ECO:0000256" key="14">
    <source>
        <dbReference type="ARBA" id="ARBA00049342"/>
    </source>
</evidence>
<dbReference type="GO" id="GO:0050660">
    <property type="term" value="F:flavin adenine dinucleotide binding"/>
    <property type="evidence" value="ECO:0007669"/>
    <property type="project" value="TreeGrafter"/>
</dbReference>
<dbReference type="Gene3D" id="3.40.50.80">
    <property type="entry name" value="Nucleotide-binding domain of ferredoxin-NADP reductase (FNR) module"/>
    <property type="match status" value="1"/>
</dbReference>
<dbReference type="EMBL" id="ML996216">
    <property type="protein sequence ID" value="KAF2730502.1"/>
    <property type="molecule type" value="Genomic_DNA"/>
</dbReference>
<dbReference type="PANTHER" id="PTHR19384:SF127">
    <property type="entry name" value="BIFUNCTIONAL CYTOCHROME P450_NADPH--P450 REDUCTASE"/>
    <property type="match status" value="1"/>
</dbReference>
<comment type="similarity">
    <text evidence="2 15">In the N-terminal section; belongs to the cytochrome P450 family.</text>
</comment>
<evidence type="ECO:0000256" key="9">
    <source>
        <dbReference type="ARBA" id="ARBA00022857"/>
    </source>
</evidence>
<dbReference type="InterPro" id="IPR001128">
    <property type="entry name" value="Cyt_P450"/>
</dbReference>
<evidence type="ECO:0000256" key="5">
    <source>
        <dbReference type="ARBA" id="ARBA00022630"/>
    </source>
</evidence>
<evidence type="ECO:0000256" key="10">
    <source>
        <dbReference type="ARBA" id="ARBA00022982"/>
    </source>
</evidence>
<dbReference type="PIRSF" id="PIRSF000209">
    <property type="entry name" value="Bifunctional_P450_P450R"/>
    <property type="match status" value="1"/>
</dbReference>
<dbReference type="InterPro" id="IPR001433">
    <property type="entry name" value="OxRdtase_FAD/NAD-bd"/>
</dbReference>
<dbReference type="InterPro" id="IPR039261">
    <property type="entry name" value="FNR_nucleotide-bd"/>
</dbReference>
<sequence length="1083" mass="120513">MASVEELAAKGLPIPQPPSRLFIGNAGEIDPANLPQSMWRLADVYGEIFQLDMPGGRKLVVCNNYELNNDLCDGTRFEKVIGAALKEVRALIADGLFTAYPNEKGWGIAHRLLMPVFGPITIRKMLPEMNDIVSQMLLRWDRFGPENELVCADEFTRCRLAFDVIGLAAFGYRFNNFYRENAHPFVTQMADVLLECGKRANRTGIENALRVFSAQENAANIKAMQSLCDEIVADRKKNPQPELNDLLNPMLENTDPVTGEKMSDELIRNNLCTFLVAGHETTSGTLGFLFYHLLKNPDKYMKLQKEVDEVLGDGPFEAKHVSQLPYLKFCIYETLRYMGPIATPGKHAIKPTLIAGKYYVEPSTQLVMNLKPFHHDPKVWGDDADTFRPERWMDGGFEKLPPNAFKAFGDGERACIGRTFAEQEMILAVATIFQKFQVEMADPSYQMNVKVTLTLKPNNFAIKVRRRPGRSVSTTGAAAPTPSPTTALQGGQERRDSGVNGFHEQRPVTVLYGSQSGTCKAYAQDIESNAPRYGFKATVDTLDSATENIPKDQPVIIICPSYEGRPADNAKKFVTWLQANADSPKVLDGVNYTVFGVGNSDWVDSFHRVPKLIDELFEKMGAHRRMPTGYVDVKYDIMGPWEEFADNLWKVLREETGQDVEVASNLLQAEITAPTFASHLGGKDIGYGIVKENRSLGGKQVGLEKKHIEIELPLGSGYQSGDYLVVLPTNPLNTVRRLLKRFGISPDDSILVTGTNKAYLSPDTSISVFDLMMTRVELGTPASQKQIQTLIDATPGDKRSKLTPFLDDSTYQASVLEKRFTILDLLEDNPSTDLPFPVYLDMLKPLTPRQYSISSSPFANLEFVTTPSGTMVQKLFASLTYDVHDEAALSGHGQFHGVASTYLARHEPGERIRCFARPTNANFHLPTDPLTPIIMACAGSGMAPMRAFIQERAAIKAARNQKLGPAVLYFGCRDEGADYIYADELAAWEKEGIVSVRPCFSKSGAGAPKYVHERIWEDREELRSLFAEKGAKIFVCGSASKLAKSTADVCKKIYMEAKGVGEDEAREWLEKVKEDRYVSDVFE</sequence>
<dbReference type="InterPro" id="IPR017927">
    <property type="entry name" value="FAD-bd_FR_type"/>
</dbReference>
<dbReference type="InterPro" id="IPR008254">
    <property type="entry name" value="Flavodoxin/NO_synth"/>
</dbReference>
<keyword evidence="21" id="KW-1185">Reference proteome</keyword>
<dbReference type="GO" id="GO:0020037">
    <property type="term" value="F:heme binding"/>
    <property type="evidence" value="ECO:0007669"/>
    <property type="project" value="UniProtKB-UniRule"/>
</dbReference>
<evidence type="ECO:0000256" key="6">
    <source>
        <dbReference type="ARBA" id="ARBA00022643"/>
    </source>
</evidence>
<comment type="cofactor">
    <cofactor evidence="15">
        <name>FAD</name>
        <dbReference type="ChEBI" id="CHEBI:57692"/>
    </cofactor>
    <cofactor evidence="15">
        <name>FMN</name>
        <dbReference type="ChEBI" id="CHEBI:58210"/>
    </cofactor>
</comment>
<dbReference type="GO" id="GO:0005506">
    <property type="term" value="F:iron ion binding"/>
    <property type="evidence" value="ECO:0007669"/>
    <property type="project" value="UniProtKB-UniRule"/>
</dbReference>
<evidence type="ECO:0000256" key="8">
    <source>
        <dbReference type="ARBA" id="ARBA00022827"/>
    </source>
</evidence>
<keyword evidence="6 15" id="KW-0288">FMN</keyword>
<organism evidence="20 21">
    <name type="scientific">Polyplosphaeria fusca</name>
    <dbReference type="NCBI Taxonomy" id="682080"/>
    <lineage>
        <taxon>Eukaryota</taxon>
        <taxon>Fungi</taxon>
        <taxon>Dikarya</taxon>
        <taxon>Ascomycota</taxon>
        <taxon>Pezizomycotina</taxon>
        <taxon>Dothideomycetes</taxon>
        <taxon>Pleosporomycetidae</taxon>
        <taxon>Pleosporales</taxon>
        <taxon>Tetraplosphaeriaceae</taxon>
        <taxon>Polyplosphaeria</taxon>
    </lineage>
</organism>
<dbReference type="SUPFAM" id="SSF52218">
    <property type="entry name" value="Flavoproteins"/>
    <property type="match status" value="1"/>
</dbReference>
<evidence type="ECO:0000259" key="18">
    <source>
        <dbReference type="PROSITE" id="PS50902"/>
    </source>
</evidence>
<dbReference type="GO" id="GO:0005829">
    <property type="term" value="C:cytosol"/>
    <property type="evidence" value="ECO:0007669"/>
    <property type="project" value="TreeGrafter"/>
</dbReference>
<keyword evidence="9 15" id="KW-0521">NADP</keyword>
<feature type="domain" description="FAD-binding FR-type" evidence="19">
    <location>
        <begin position="683"/>
        <end position="926"/>
    </location>
</feature>
<dbReference type="InterPro" id="IPR036396">
    <property type="entry name" value="Cyt_P450_sf"/>
</dbReference>
<gene>
    <name evidence="20" type="ORF">EJ04DRAFT_500402</name>
</gene>
<evidence type="ECO:0000256" key="15">
    <source>
        <dbReference type="PIRNR" id="PIRNR000209"/>
    </source>
</evidence>
<evidence type="ECO:0000256" key="1">
    <source>
        <dbReference type="ARBA" id="ARBA00001971"/>
    </source>
</evidence>
<dbReference type="InterPro" id="IPR017972">
    <property type="entry name" value="Cyt_P450_CS"/>
</dbReference>
<keyword evidence="11 15" id="KW-0560">Oxidoreductase</keyword>
<comment type="catalytic activity">
    <reaction evidence="15">
        <text>an organic molecule + reduced [NADPH--hemoprotein reductase] + O2 = an alcohol + oxidized [NADPH--hemoprotein reductase] + H2O + H(+)</text>
        <dbReference type="Rhea" id="RHEA:17149"/>
        <dbReference type="Rhea" id="RHEA-COMP:11964"/>
        <dbReference type="Rhea" id="RHEA-COMP:11965"/>
        <dbReference type="ChEBI" id="CHEBI:15377"/>
        <dbReference type="ChEBI" id="CHEBI:15378"/>
        <dbReference type="ChEBI" id="CHEBI:15379"/>
        <dbReference type="ChEBI" id="CHEBI:30879"/>
        <dbReference type="ChEBI" id="CHEBI:57618"/>
        <dbReference type="ChEBI" id="CHEBI:58210"/>
        <dbReference type="ChEBI" id="CHEBI:142491"/>
        <dbReference type="EC" id="1.14.14.1"/>
    </reaction>
</comment>
<keyword evidence="10 15" id="KW-0249">Electron transport</keyword>
<dbReference type="FunFam" id="1.10.630.10:FF:000040">
    <property type="entry name" value="Bifunctional cytochrome P450/NADPH--P450 reductase"/>
    <property type="match status" value="1"/>
</dbReference>
<dbReference type="Pfam" id="PF00258">
    <property type="entry name" value="Flavodoxin_1"/>
    <property type="match status" value="1"/>
</dbReference>
<protein>
    <recommendedName>
        <fullName evidence="15">Bifunctional cytochrome P450/NADPH--P450 reductase</fullName>
    </recommendedName>
    <domain>
        <recommendedName>
            <fullName evidence="15">Cytochrome P450</fullName>
            <ecNumber evidence="15">1.14.14.1</ecNumber>
        </recommendedName>
    </domain>
    <domain>
        <recommendedName>
            <fullName evidence="15">NADPH--cytochrome P450 reductase</fullName>
            <ecNumber evidence="15">1.6.2.4</ecNumber>
        </recommendedName>
    </domain>
</protein>
<dbReference type="PROSITE" id="PS51384">
    <property type="entry name" value="FAD_FR"/>
    <property type="match status" value="1"/>
</dbReference>
<evidence type="ECO:0000256" key="2">
    <source>
        <dbReference type="ARBA" id="ARBA00010018"/>
    </source>
</evidence>
<dbReference type="Pfam" id="PF00175">
    <property type="entry name" value="NAD_binding_1"/>
    <property type="match status" value="1"/>
</dbReference>
<dbReference type="EC" id="1.6.2.4" evidence="15"/>
<keyword evidence="3 15" id="KW-0813">Transport</keyword>
<evidence type="ECO:0000256" key="11">
    <source>
        <dbReference type="ARBA" id="ARBA00023002"/>
    </source>
</evidence>
<dbReference type="CDD" id="cd06206">
    <property type="entry name" value="bifunctional_CYPOR"/>
    <property type="match status" value="1"/>
</dbReference>
<dbReference type="InterPro" id="IPR023206">
    <property type="entry name" value="Bifunctional_P450_P450_red"/>
</dbReference>
<name>A0A9P4QN71_9PLEO</name>
<comment type="caution">
    <text evidence="20">The sequence shown here is derived from an EMBL/GenBank/DDBJ whole genome shotgun (WGS) entry which is preliminary data.</text>
</comment>
<dbReference type="SUPFAM" id="SSF48264">
    <property type="entry name" value="Cytochrome P450"/>
    <property type="match status" value="1"/>
</dbReference>
<dbReference type="PROSITE" id="PS50902">
    <property type="entry name" value="FLAVODOXIN_LIKE"/>
    <property type="match status" value="1"/>
</dbReference>
<dbReference type="OrthoDB" id="1470350at2759"/>
<feature type="region of interest" description="Disordered" evidence="17">
    <location>
        <begin position="466"/>
        <end position="502"/>
    </location>
</feature>
<feature type="domain" description="Flavodoxin-like" evidence="18">
    <location>
        <begin position="508"/>
        <end position="649"/>
    </location>
</feature>
<dbReference type="InterPro" id="IPR001094">
    <property type="entry name" value="Flavdoxin-like"/>
</dbReference>
<keyword evidence="12 15" id="KW-0408">Iron</keyword>
<dbReference type="InterPro" id="IPR017938">
    <property type="entry name" value="Riboflavin_synthase-like_b-brl"/>
</dbReference>
<evidence type="ECO:0000256" key="16">
    <source>
        <dbReference type="PIRSR" id="PIRSR000209-1"/>
    </source>
</evidence>
<dbReference type="Gene3D" id="2.40.30.10">
    <property type="entry name" value="Translation factors"/>
    <property type="match status" value="1"/>
</dbReference>
<feature type="compositionally biased region" description="Low complexity" evidence="17">
    <location>
        <begin position="471"/>
        <end position="487"/>
    </location>
</feature>
<dbReference type="InterPro" id="IPR003097">
    <property type="entry name" value="CysJ-like_FAD-binding"/>
</dbReference>
<dbReference type="SUPFAM" id="SSF52343">
    <property type="entry name" value="Ferredoxin reductase-like, C-terminal NADP-linked domain"/>
    <property type="match status" value="1"/>
</dbReference>
<dbReference type="Pfam" id="PF00667">
    <property type="entry name" value="FAD_binding_1"/>
    <property type="match status" value="1"/>
</dbReference>
<evidence type="ECO:0000313" key="21">
    <source>
        <dbReference type="Proteomes" id="UP000799444"/>
    </source>
</evidence>
<dbReference type="EC" id="1.14.14.1" evidence="15"/>
<evidence type="ECO:0000256" key="7">
    <source>
        <dbReference type="ARBA" id="ARBA00022723"/>
    </source>
</evidence>
<dbReference type="GO" id="GO:0010181">
    <property type="term" value="F:FMN binding"/>
    <property type="evidence" value="ECO:0007669"/>
    <property type="project" value="UniProtKB-UniRule"/>
</dbReference>
<evidence type="ECO:0000313" key="20">
    <source>
        <dbReference type="EMBL" id="KAF2730502.1"/>
    </source>
</evidence>
<dbReference type="Pfam" id="PF00067">
    <property type="entry name" value="p450"/>
    <property type="match status" value="1"/>
</dbReference>
<feature type="binding site" description="axial binding residue" evidence="16">
    <location>
        <position position="415"/>
    </location>
    <ligand>
        <name>heme</name>
        <dbReference type="ChEBI" id="CHEBI:30413"/>
    </ligand>
    <ligandPart>
        <name>Fe</name>
        <dbReference type="ChEBI" id="CHEBI:18248"/>
    </ligandPart>
</feature>
<keyword evidence="7 15" id="KW-0479">Metal-binding</keyword>
<dbReference type="InterPro" id="IPR023173">
    <property type="entry name" value="NADPH_Cyt_P450_Rdtase_alpha"/>
</dbReference>
<evidence type="ECO:0000256" key="4">
    <source>
        <dbReference type="ARBA" id="ARBA00022617"/>
    </source>
</evidence>
<comment type="cofactor">
    <cofactor evidence="1 15 16">
        <name>heme</name>
        <dbReference type="ChEBI" id="CHEBI:30413"/>
    </cofactor>
</comment>
<dbReference type="GO" id="GO:0070330">
    <property type="term" value="F:aromatase activity"/>
    <property type="evidence" value="ECO:0007669"/>
    <property type="project" value="UniProtKB-UniRule"/>
</dbReference>
<keyword evidence="8 15" id="KW-0274">FAD</keyword>
<evidence type="ECO:0000256" key="17">
    <source>
        <dbReference type="SAM" id="MobiDB-lite"/>
    </source>
</evidence>
<dbReference type="PANTHER" id="PTHR19384">
    <property type="entry name" value="NITRIC OXIDE SYNTHASE-RELATED"/>
    <property type="match status" value="1"/>
</dbReference>
<dbReference type="PRINTS" id="PR00371">
    <property type="entry name" value="FPNCR"/>
</dbReference>
<accession>A0A9P4QN71</accession>
<evidence type="ECO:0000256" key="13">
    <source>
        <dbReference type="ARBA" id="ARBA00023033"/>
    </source>
</evidence>
<dbReference type="Gene3D" id="1.10.630.10">
    <property type="entry name" value="Cytochrome P450"/>
    <property type="match status" value="1"/>
</dbReference>
<dbReference type="CDD" id="cd11068">
    <property type="entry name" value="CYP120A1"/>
    <property type="match status" value="1"/>
</dbReference>
<keyword evidence="5 15" id="KW-0285">Flavoprotein</keyword>
<dbReference type="InterPro" id="IPR029039">
    <property type="entry name" value="Flavoprotein-like_sf"/>
</dbReference>
<dbReference type="PROSITE" id="PS00086">
    <property type="entry name" value="CYTOCHROME_P450"/>
    <property type="match status" value="1"/>
</dbReference>
<evidence type="ECO:0000256" key="3">
    <source>
        <dbReference type="ARBA" id="ARBA00022448"/>
    </source>
</evidence>
<dbReference type="GO" id="GO:0003958">
    <property type="term" value="F:NADPH-hemoprotein reductase activity"/>
    <property type="evidence" value="ECO:0007669"/>
    <property type="project" value="UniProtKB-UniRule"/>
</dbReference>
<keyword evidence="4 15" id="KW-0349">Heme</keyword>
<dbReference type="SUPFAM" id="SSF63380">
    <property type="entry name" value="Riboflavin synthase domain-like"/>
    <property type="match status" value="1"/>
</dbReference>
<comment type="catalytic activity">
    <reaction evidence="14 15">
        <text>2 oxidized [cytochrome P450] + NADPH = 2 reduced [cytochrome P450] + NADP(+) + H(+)</text>
        <dbReference type="Rhea" id="RHEA:24040"/>
        <dbReference type="Rhea" id="RHEA-COMP:14627"/>
        <dbReference type="Rhea" id="RHEA-COMP:14628"/>
        <dbReference type="ChEBI" id="CHEBI:15378"/>
        <dbReference type="ChEBI" id="CHEBI:55376"/>
        <dbReference type="ChEBI" id="CHEBI:57783"/>
        <dbReference type="ChEBI" id="CHEBI:58349"/>
        <dbReference type="ChEBI" id="CHEBI:60344"/>
        <dbReference type="EC" id="1.6.2.4"/>
    </reaction>
</comment>
<dbReference type="PRINTS" id="PR00369">
    <property type="entry name" value="FLAVODOXIN"/>
</dbReference>
<evidence type="ECO:0000259" key="19">
    <source>
        <dbReference type="PROSITE" id="PS51384"/>
    </source>
</evidence>
<dbReference type="AlphaFoldDB" id="A0A9P4QN71"/>
<dbReference type="InterPro" id="IPR001709">
    <property type="entry name" value="Flavoprot_Pyr_Nucl_cyt_Rdtase"/>
</dbReference>
<keyword evidence="13 15" id="KW-0503">Monooxygenase</keyword>
<proteinExistence type="inferred from homology"/>
<evidence type="ECO:0000256" key="12">
    <source>
        <dbReference type="ARBA" id="ARBA00023004"/>
    </source>
</evidence>